<reference evidence="13" key="1">
    <citation type="submission" date="2023-02" db="EMBL/GenBank/DDBJ databases">
        <title>Nocardiopsis ansamitocini NBRC 112285.</title>
        <authorList>
            <person name="Ichikawa N."/>
            <person name="Sato H."/>
            <person name="Tonouchi N."/>
        </authorList>
    </citation>
    <scope>NUCLEOTIDE SEQUENCE</scope>
    <source>
        <strain evidence="13">NBRC 112285</strain>
    </source>
</reference>
<dbReference type="FunFam" id="3.30.470.20:FF:000015">
    <property type="entry name" value="Phosphoribosylaminoimidazole-succinocarboxamide synthase"/>
    <property type="match status" value="1"/>
</dbReference>
<keyword evidence="7 11" id="KW-0658">Purine biosynthesis</keyword>
<dbReference type="InterPro" id="IPR028923">
    <property type="entry name" value="SAICAR_synt/ADE2_N"/>
</dbReference>
<dbReference type="PANTHER" id="PTHR43700">
    <property type="entry name" value="PHOSPHORIBOSYLAMINOIMIDAZOLE-SUCCINOCARBOXAMIDE SYNTHASE"/>
    <property type="match status" value="1"/>
</dbReference>
<evidence type="ECO:0000256" key="10">
    <source>
        <dbReference type="ARBA" id="ARBA00048475"/>
    </source>
</evidence>
<dbReference type="RefSeq" id="WP_285761307.1">
    <property type="nucleotide sequence ID" value="NZ_BSQG01000009.1"/>
</dbReference>
<gene>
    <name evidence="11 13" type="primary">purC</name>
    <name evidence="13" type="ORF">Nans01_41140</name>
</gene>
<evidence type="ECO:0000256" key="1">
    <source>
        <dbReference type="ARBA" id="ARBA00004672"/>
    </source>
</evidence>
<dbReference type="Gene3D" id="3.30.200.20">
    <property type="entry name" value="Phosphorylase Kinase, domain 1"/>
    <property type="match status" value="1"/>
</dbReference>
<dbReference type="SUPFAM" id="SSF56104">
    <property type="entry name" value="SAICAR synthase-like"/>
    <property type="match status" value="1"/>
</dbReference>
<feature type="domain" description="SAICAR synthetase/ADE2 N-terminal" evidence="12">
    <location>
        <begin position="19"/>
        <end position="268"/>
    </location>
</feature>
<keyword evidence="8 11" id="KW-0067">ATP-binding</keyword>
<evidence type="ECO:0000256" key="2">
    <source>
        <dbReference type="ARBA" id="ARBA00010190"/>
    </source>
</evidence>
<evidence type="ECO:0000256" key="7">
    <source>
        <dbReference type="ARBA" id="ARBA00022755"/>
    </source>
</evidence>
<dbReference type="CDD" id="cd01414">
    <property type="entry name" value="SAICAR_synt_Sc"/>
    <property type="match status" value="1"/>
</dbReference>
<evidence type="ECO:0000256" key="8">
    <source>
        <dbReference type="ARBA" id="ARBA00022840"/>
    </source>
</evidence>
<dbReference type="Pfam" id="PF01259">
    <property type="entry name" value="SAICAR_synt"/>
    <property type="match status" value="1"/>
</dbReference>
<protein>
    <recommendedName>
        <fullName evidence="4 11">Phosphoribosylaminoimidazole-succinocarboxamide synthase</fullName>
        <ecNumber evidence="3 11">6.3.2.6</ecNumber>
    </recommendedName>
    <alternativeName>
        <fullName evidence="9 11">SAICAR synthetase</fullName>
    </alternativeName>
</protein>
<dbReference type="Proteomes" id="UP001165092">
    <property type="component" value="Unassembled WGS sequence"/>
</dbReference>
<evidence type="ECO:0000256" key="3">
    <source>
        <dbReference type="ARBA" id="ARBA00012217"/>
    </source>
</evidence>
<dbReference type="InterPro" id="IPR001636">
    <property type="entry name" value="SAICAR_synth"/>
</dbReference>
<dbReference type="EC" id="6.3.2.6" evidence="3 11"/>
<evidence type="ECO:0000313" key="14">
    <source>
        <dbReference type="Proteomes" id="UP001165092"/>
    </source>
</evidence>
<evidence type="ECO:0000313" key="13">
    <source>
        <dbReference type="EMBL" id="GLU49763.1"/>
    </source>
</evidence>
<dbReference type="PROSITE" id="PS01058">
    <property type="entry name" value="SAICAR_SYNTHETASE_2"/>
    <property type="match status" value="1"/>
</dbReference>
<keyword evidence="5 11" id="KW-0436">Ligase</keyword>
<dbReference type="GO" id="GO:0006189">
    <property type="term" value="P:'de novo' IMP biosynthetic process"/>
    <property type="evidence" value="ECO:0007669"/>
    <property type="project" value="UniProtKB-UniRule"/>
</dbReference>
<accession>A0A9W6PA43</accession>
<evidence type="ECO:0000256" key="4">
    <source>
        <dbReference type="ARBA" id="ARBA00016460"/>
    </source>
</evidence>
<dbReference type="GO" id="GO:0004639">
    <property type="term" value="F:phosphoribosylaminoimidazolesuccinocarboxamide synthase activity"/>
    <property type="evidence" value="ECO:0007669"/>
    <property type="project" value="UniProtKB-UniRule"/>
</dbReference>
<comment type="catalytic activity">
    <reaction evidence="10 11">
        <text>5-amino-1-(5-phospho-D-ribosyl)imidazole-4-carboxylate + L-aspartate + ATP = (2S)-2-[5-amino-1-(5-phospho-beta-D-ribosyl)imidazole-4-carboxamido]succinate + ADP + phosphate + 2 H(+)</text>
        <dbReference type="Rhea" id="RHEA:22628"/>
        <dbReference type="ChEBI" id="CHEBI:15378"/>
        <dbReference type="ChEBI" id="CHEBI:29991"/>
        <dbReference type="ChEBI" id="CHEBI:30616"/>
        <dbReference type="ChEBI" id="CHEBI:43474"/>
        <dbReference type="ChEBI" id="CHEBI:58443"/>
        <dbReference type="ChEBI" id="CHEBI:77657"/>
        <dbReference type="ChEBI" id="CHEBI:456216"/>
        <dbReference type="EC" id="6.3.2.6"/>
    </reaction>
</comment>
<evidence type="ECO:0000256" key="11">
    <source>
        <dbReference type="HAMAP-Rule" id="MF_00137"/>
    </source>
</evidence>
<dbReference type="InterPro" id="IPR018236">
    <property type="entry name" value="SAICAR_synthetase_CS"/>
</dbReference>
<evidence type="ECO:0000256" key="6">
    <source>
        <dbReference type="ARBA" id="ARBA00022741"/>
    </source>
</evidence>
<comment type="caution">
    <text evidence="13">The sequence shown here is derived from an EMBL/GenBank/DDBJ whole genome shotgun (WGS) entry which is preliminary data.</text>
</comment>
<keyword evidence="6 11" id="KW-0547">Nucleotide-binding</keyword>
<organism evidence="13 14">
    <name type="scientific">Nocardiopsis ansamitocini</name>
    <dbReference type="NCBI Taxonomy" id="1670832"/>
    <lineage>
        <taxon>Bacteria</taxon>
        <taxon>Bacillati</taxon>
        <taxon>Actinomycetota</taxon>
        <taxon>Actinomycetes</taxon>
        <taxon>Streptosporangiales</taxon>
        <taxon>Nocardiopsidaceae</taxon>
        <taxon>Nocardiopsis</taxon>
    </lineage>
</organism>
<comment type="similarity">
    <text evidence="2 11">Belongs to the SAICAR synthetase family.</text>
</comment>
<dbReference type="GO" id="GO:0005524">
    <property type="term" value="F:ATP binding"/>
    <property type="evidence" value="ECO:0007669"/>
    <property type="project" value="UniProtKB-KW"/>
</dbReference>
<dbReference type="EMBL" id="BSQG01000009">
    <property type="protein sequence ID" value="GLU49763.1"/>
    <property type="molecule type" value="Genomic_DNA"/>
</dbReference>
<proteinExistence type="inferred from homology"/>
<evidence type="ECO:0000259" key="12">
    <source>
        <dbReference type="Pfam" id="PF01259"/>
    </source>
</evidence>
<dbReference type="Gene3D" id="3.30.470.20">
    <property type="entry name" value="ATP-grasp fold, B domain"/>
    <property type="match status" value="1"/>
</dbReference>
<sequence>MSGFVEKPVPVEVPGLIHLHTGKVRELYANASGELVMVATDRVSAYDWVLPTEIPGKGRLLTQLSLWWFERLSDLVDNHVVSDTPPSGAPADWAGRTLVCRTLDMVPVECVARGYLTGSGLSEYRAGGAVCGVSLPEGLVDGSRLDEPIFTPAIKAEVGEHDENVSFATVAQLHGEELATRLRDLTLSIYTRGREIAEQRGILLADTKFEFGHGPDGLLLADEVFTPDSSRFWPRDGWAPGRSQPSFDKQYIRDWLTSAESGWDRASDAPPPPLPADVVEYTRGTYAEVFERLTGTAPDLG</sequence>
<dbReference type="AlphaFoldDB" id="A0A9W6PA43"/>
<name>A0A9W6PA43_9ACTN</name>
<dbReference type="HAMAP" id="MF_00137">
    <property type="entry name" value="SAICAR_synth"/>
    <property type="match status" value="1"/>
</dbReference>
<evidence type="ECO:0000256" key="9">
    <source>
        <dbReference type="ARBA" id="ARBA00030409"/>
    </source>
</evidence>
<dbReference type="PANTHER" id="PTHR43700:SF1">
    <property type="entry name" value="PHOSPHORIBOSYLAMINOIMIDAZOLE-SUCCINOCARBOXAMIDE SYNTHASE"/>
    <property type="match status" value="1"/>
</dbReference>
<dbReference type="PROSITE" id="PS01057">
    <property type="entry name" value="SAICAR_SYNTHETASE_1"/>
    <property type="match status" value="1"/>
</dbReference>
<dbReference type="GO" id="GO:0005737">
    <property type="term" value="C:cytoplasm"/>
    <property type="evidence" value="ECO:0007669"/>
    <property type="project" value="TreeGrafter"/>
</dbReference>
<dbReference type="FunFam" id="3.30.200.20:FF:000199">
    <property type="entry name" value="Phosphoribosylaminoimidazole-succinocarboxamide synthase"/>
    <property type="match status" value="1"/>
</dbReference>
<evidence type="ECO:0000256" key="5">
    <source>
        <dbReference type="ARBA" id="ARBA00022598"/>
    </source>
</evidence>
<dbReference type="NCBIfam" id="TIGR00081">
    <property type="entry name" value="purC"/>
    <property type="match status" value="1"/>
</dbReference>
<dbReference type="NCBIfam" id="NF010568">
    <property type="entry name" value="PRK13961.1"/>
    <property type="match status" value="1"/>
</dbReference>
<keyword evidence="14" id="KW-1185">Reference proteome</keyword>
<comment type="pathway">
    <text evidence="1 11">Purine metabolism; IMP biosynthesis via de novo pathway; 5-amino-1-(5-phospho-D-ribosyl)imidazole-4-carboxamide from 5-amino-1-(5-phospho-D-ribosyl)imidazole-4-carboxylate: step 1/2.</text>
</comment>